<comment type="domain">
    <text evidence="12">Consists of 3 domains; the N-terminus binds the ribosome, the middle domain has PPIase activity, while the C-terminus has intrinsic chaperone activity on its own.</text>
</comment>
<dbReference type="InterPro" id="IPR037041">
    <property type="entry name" value="Trigger_fac_C_sf"/>
</dbReference>
<dbReference type="SUPFAM" id="SSF54534">
    <property type="entry name" value="FKBP-like"/>
    <property type="match status" value="1"/>
</dbReference>
<name>G8U0Y2_SULAD</name>
<evidence type="ECO:0000256" key="6">
    <source>
        <dbReference type="ARBA" id="ARBA00023110"/>
    </source>
</evidence>
<dbReference type="STRING" id="679936.Sulac_3072"/>
<comment type="function">
    <text evidence="10 12">Involved in protein export. Acts as a chaperone by maintaining the newly synthesized protein in an open conformation. Functions as a peptidyl-prolyl cis-trans isomerase.</text>
</comment>
<dbReference type="EC" id="5.2.1.8" evidence="3 12"/>
<dbReference type="PIRSF" id="PIRSF003095">
    <property type="entry name" value="Trigger_factor"/>
    <property type="match status" value="1"/>
</dbReference>
<dbReference type="InterPro" id="IPR008880">
    <property type="entry name" value="Trigger_fac_C"/>
</dbReference>
<evidence type="ECO:0000256" key="9">
    <source>
        <dbReference type="ARBA" id="ARBA00023306"/>
    </source>
</evidence>
<dbReference type="AlphaFoldDB" id="G8U0Y2"/>
<gene>
    <name evidence="12" type="primary">tig</name>
    <name evidence="16" type="ordered locus">Sulac_3072</name>
</gene>
<dbReference type="SUPFAM" id="SSF102735">
    <property type="entry name" value="Trigger factor ribosome-binding domain"/>
    <property type="match status" value="1"/>
</dbReference>
<evidence type="ECO:0000256" key="2">
    <source>
        <dbReference type="ARBA" id="ARBA00005464"/>
    </source>
</evidence>
<dbReference type="Pfam" id="PF05698">
    <property type="entry name" value="Trigger_C"/>
    <property type="match status" value="1"/>
</dbReference>
<dbReference type="PROSITE" id="PS50059">
    <property type="entry name" value="FKBP_PPIASE"/>
    <property type="match status" value="1"/>
</dbReference>
<dbReference type="HAMAP" id="MF_00303">
    <property type="entry name" value="Trigger_factor_Tig"/>
    <property type="match status" value="1"/>
</dbReference>
<evidence type="ECO:0000256" key="12">
    <source>
        <dbReference type="HAMAP-Rule" id="MF_00303"/>
    </source>
</evidence>
<evidence type="ECO:0000256" key="1">
    <source>
        <dbReference type="ARBA" id="ARBA00000971"/>
    </source>
</evidence>
<dbReference type="GO" id="GO:0043022">
    <property type="term" value="F:ribosome binding"/>
    <property type="evidence" value="ECO:0007669"/>
    <property type="project" value="TreeGrafter"/>
</dbReference>
<dbReference type="Proteomes" id="UP000005439">
    <property type="component" value="Chromosome"/>
</dbReference>
<feature type="domain" description="PPIase FKBP-type" evidence="15">
    <location>
        <begin position="164"/>
        <end position="256"/>
    </location>
</feature>
<evidence type="ECO:0000256" key="4">
    <source>
        <dbReference type="ARBA" id="ARBA00016902"/>
    </source>
</evidence>
<keyword evidence="12" id="KW-0963">Cytoplasm</keyword>
<comment type="similarity">
    <text evidence="2 12 14">Belongs to the FKBP-type PPIase family. Tig subfamily.</text>
</comment>
<dbReference type="Gene3D" id="3.10.50.40">
    <property type="match status" value="1"/>
</dbReference>
<evidence type="ECO:0000256" key="13">
    <source>
        <dbReference type="PROSITE-ProRule" id="PRU00277"/>
    </source>
</evidence>
<dbReference type="GO" id="GO:0005737">
    <property type="term" value="C:cytoplasm"/>
    <property type="evidence" value="ECO:0007669"/>
    <property type="project" value="UniProtKB-SubCell"/>
</dbReference>
<dbReference type="KEGG" id="sap:Sulac_3072"/>
<dbReference type="GO" id="GO:0051301">
    <property type="term" value="P:cell division"/>
    <property type="evidence" value="ECO:0007669"/>
    <property type="project" value="UniProtKB-KW"/>
</dbReference>
<dbReference type="Pfam" id="PF00254">
    <property type="entry name" value="FKBP_C"/>
    <property type="match status" value="1"/>
</dbReference>
<evidence type="ECO:0000256" key="7">
    <source>
        <dbReference type="ARBA" id="ARBA00023186"/>
    </source>
</evidence>
<dbReference type="InterPro" id="IPR027304">
    <property type="entry name" value="Trigger_fact/SurA_dom_sf"/>
</dbReference>
<sequence>MEVALERLPNAVAKVSVTIAPDDVQQAMDRAFKTVVRRYNIPGFRKGKAPRKIFEMYVGRGVLLQEAAQQLVDQHYGAALQQAAVEPVGEPRINIVTLEENQPFEFAIEVESKPAITVGPIDDLLTEPLSIPEPTPEDLDKELAQLAKSQAQLAPVEDEPVSMGDHVVLSLKGYLETEDGEIADAEPFVEDENYAVEVGSGLAVEGLENQLIGLKLGEPATIRLTYPESHPDVALAGKPVRFEVTVTDIKRPEIPPIDDELAQSLGYQSEQELRDNAANRLRERLEAQAKNDRLAVILGKLKERVTFDLPPTLVDRQIHRQLQELDTMLRRMGADLDQYLESRQMTWDALHEEMRPAAEERVKEQLILEALAKELDINVTNDDVLEAVRPIADLYQQSVDQVLQTFVRQGSIGALAEDLLISKVSDYLASTVRESSESNVGGENA</sequence>
<dbReference type="InterPro" id="IPR046357">
    <property type="entry name" value="PPIase_dom_sf"/>
</dbReference>
<evidence type="ECO:0000313" key="16">
    <source>
        <dbReference type="EMBL" id="AEW06527.1"/>
    </source>
</evidence>
<evidence type="ECO:0000256" key="10">
    <source>
        <dbReference type="ARBA" id="ARBA00024849"/>
    </source>
</evidence>
<comment type="subcellular location">
    <subcellularLocation>
        <location evidence="12">Cytoplasm</location>
    </subcellularLocation>
    <text evidence="12">About half TF is bound to the ribosome near the polypeptide exit tunnel while the other half is free in the cytoplasm.</text>
</comment>
<dbReference type="EMBL" id="CP003179">
    <property type="protein sequence ID" value="AEW06527.1"/>
    <property type="molecule type" value="Genomic_DNA"/>
</dbReference>
<accession>G8U0Y2</accession>
<organism evidence="16 17">
    <name type="scientific">Sulfobacillus acidophilus (strain ATCC 700253 / DSM 10332 / NAL)</name>
    <dbReference type="NCBI Taxonomy" id="679936"/>
    <lineage>
        <taxon>Bacteria</taxon>
        <taxon>Bacillati</taxon>
        <taxon>Bacillota</taxon>
        <taxon>Clostridia</taxon>
        <taxon>Eubacteriales</taxon>
        <taxon>Clostridiales Family XVII. Incertae Sedis</taxon>
        <taxon>Sulfobacillus</taxon>
    </lineage>
</organism>
<evidence type="ECO:0000256" key="14">
    <source>
        <dbReference type="RuleBase" id="RU003914"/>
    </source>
</evidence>
<dbReference type="PANTHER" id="PTHR30560">
    <property type="entry name" value="TRIGGER FACTOR CHAPERONE AND PEPTIDYL-PROLYL CIS/TRANS ISOMERASE"/>
    <property type="match status" value="1"/>
</dbReference>
<evidence type="ECO:0000256" key="11">
    <source>
        <dbReference type="ARBA" id="ARBA00029986"/>
    </source>
</evidence>
<dbReference type="Gene3D" id="3.30.70.1050">
    <property type="entry name" value="Trigger factor ribosome-binding domain"/>
    <property type="match status" value="1"/>
</dbReference>
<reference evidence="17" key="1">
    <citation type="submission" date="2011-12" db="EMBL/GenBank/DDBJ databases">
        <title>The complete genome of chromosome of Sulfobacillus acidophilus DSM 10332.</title>
        <authorList>
            <person name="Lucas S."/>
            <person name="Han J."/>
            <person name="Lapidus A."/>
            <person name="Bruce D."/>
            <person name="Goodwin L."/>
            <person name="Pitluck S."/>
            <person name="Peters L."/>
            <person name="Kyrpides N."/>
            <person name="Mavromatis K."/>
            <person name="Ivanova N."/>
            <person name="Mikhailova N."/>
            <person name="Chertkov O."/>
            <person name="Saunders E."/>
            <person name="Detter J.C."/>
            <person name="Tapia R."/>
            <person name="Han C."/>
            <person name="Land M."/>
            <person name="Hauser L."/>
            <person name="Markowitz V."/>
            <person name="Cheng J.-F."/>
            <person name="Hugenholtz P."/>
            <person name="Woyke T."/>
            <person name="Wu D."/>
            <person name="Pukall R."/>
            <person name="Gehrich-Schroeter G."/>
            <person name="Schneider S."/>
            <person name="Klenk H.-P."/>
            <person name="Eisen J.A."/>
        </authorList>
    </citation>
    <scope>NUCLEOTIDE SEQUENCE [LARGE SCALE GENOMIC DNA]</scope>
    <source>
        <strain evidence="17">ATCC 700253 / DSM 10332 / NAL</strain>
    </source>
</reference>
<comment type="catalytic activity">
    <reaction evidence="1 12 13">
        <text>[protein]-peptidylproline (omega=180) = [protein]-peptidylproline (omega=0)</text>
        <dbReference type="Rhea" id="RHEA:16237"/>
        <dbReference type="Rhea" id="RHEA-COMP:10747"/>
        <dbReference type="Rhea" id="RHEA-COMP:10748"/>
        <dbReference type="ChEBI" id="CHEBI:83833"/>
        <dbReference type="ChEBI" id="CHEBI:83834"/>
        <dbReference type="EC" id="5.2.1.8"/>
    </reaction>
</comment>
<keyword evidence="8 12" id="KW-0413">Isomerase</keyword>
<dbReference type="InterPro" id="IPR036611">
    <property type="entry name" value="Trigger_fac_ribosome-bd_sf"/>
</dbReference>
<dbReference type="GO" id="GO:0003755">
    <property type="term" value="F:peptidyl-prolyl cis-trans isomerase activity"/>
    <property type="evidence" value="ECO:0007669"/>
    <property type="project" value="UniProtKB-UniRule"/>
</dbReference>
<keyword evidence="9 12" id="KW-0131">Cell cycle</keyword>
<dbReference type="GO" id="GO:0044183">
    <property type="term" value="F:protein folding chaperone"/>
    <property type="evidence" value="ECO:0007669"/>
    <property type="project" value="TreeGrafter"/>
</dbReference>
<protein>
    <recommendedName>
        <fullName evidence="4 12">Trigger factor</fullName>
        <shortName evidence="12">TF</shortName>
        <ecNumber evidence="3 12">5.2.1.8</ecNumber>
    </recommendedName>
    <alternativeName>
        <fullName evidence="11 12">PPIase</fullName>
    </alternativeName>
</protein>
<dbReference type="SUPFAM" id="SSF109998">
    <property type="entry name" value="Triger factor/SurA peptide-binding domain-like"/>
    <property type="match status" value="1"/>
</dbReference>
<dbReference type="PATRIC" id="fig|679936.5.peg.3171"/>
<dbReference type="GO" id="GO:0043335">
    <property type="term" value="P:protein unfolding"/>
    <property type="evidence" value="ECO:0007669"/>
    <property type="project" value="TreeGrafter"/>
</dbReference>
<evidence type="ECO:0000259" key="15">
    <source>
        <dbReference type="PROSITE" id="PS50059"/>
    </source>
</evidence>
<dbReference type="Gene3D" id="1.10.3120.10">
    <property type="entry name" value="Trigger factor, C-terminal domain"/>
    <property type="match status" value="1"/>
</dbReference>
<reference evidence="16 17" key="2">
    <citation type="journal article" date="2012" name="Stand. Genomic Sci.">
        <title>Complete genome sequence of the moderately thermophilic mineral-sulfide-oxidizing firmicute Sulfobacillus acidophilus type strain (NAL(T)).</title>
        <authorList>
            <person name="Anderson I."/>
            <person name="Chertkov O."/>
            <person name="Chen A."/>
            <person name="Saunders E."/>
            <person name="Lapidus A."/>
            <person name="Nolan M."/>
            <person name="Lucas S."/>
            <person name="Hammon N."/>
            <person name="Deshpande S."/>
            <person name="Cheng J.F."/>
            <person name="Han C."/>
            <person name="Tapia R."/>
            <person name="Goodwin L.A."/>
            <person name="Pitluck S."/>
            <person name="Liolios K."/>
            <person name="Pagani I."/>
            <person name="Ivanova N."/>
            <person name="Mikhailova N."/>
            <person name="Pati A."/>
            <person name="Palaniappan K."/>
            <person name="Land M."/>
            <person name="Pan C."/>
            <person name="Rohde M."/>
            <person name="Pukall R."/>
            <person name="Goker M."/>
            <person name="Detter J.C."/>
            <person name="Woyke T."/>
            <person name="Bristow J."/>
            <person name="Eisen J.A."/>
            <person name="Markowitz V."/>
            <person name="Hugenholtz P."/>
            <person name="Kyrpides N.C."/>
            <person name="Klenk H.P."/>
            <person name="Mavromatis K."/>
        </authorList>
    </citation>
    <scope>NUCLEOTIDE SEQUENCE [LARGE SCALE GENOMIC DNA]</scope>
    <source>
        <strain evidence="17">ATCC 700253 / DSM 10332 / NAL</strain>
    </source>
</reference>
<keyword evidence="7 12" id="KW-0143">Chaperone</keyword>
<dbReference type="InterPro" id="IPR005215">
    <property type="entry name" value="Trig_fac"/>
</dbReference>
<evidence type="ECO:0000313" key="17">
    <source>
        <dbReference type="Proteomes" id="UP000005439"/>
    </source>
</evidence>
<keyword evidence="6 12" id="KW-0697">Rotamase</keyword>
<evidence type="ECO:0000256" key="3">
    <source>
        <dbReference type="ARBA" id="ARBA00013194"/>
    </source>
</evidence>
<dbReference type="Pfam" id="PF05697">
    <property type="entry name" value="Trigger_N"/>
    <property type="match status" value="1"/>
</dbReference>
<keyword evidence="5 12" id="KW-0132">Cell division</keyword>
<proteinExistence type="inferred from homology"/>
<dbReference type="NCBIfam" id="TIGR00115">
    <property type="entry name" value="tig"/>
    <property type="match status" value="1"/>
</dbReference>
<evidence type="ECO:0000256" key="5">
    <source>
        <dbReference type="ARBA" id="ARBA00022618"/>
    </source>
</evidence>
<keyword evidence="17" id="KW-1185">Reference proteome</keyword>
<dbReference type="HOGENOM" id="CLU_033058_3_1_9"/>
<dbReference type="GO" id="GO:0051083">
    <property type="term" value="P:'de novo' cotranslational protein folding"/>
    <property type="evidence" value="ECO:0007669"/>
    <property type="project" value="TreeGrafter"/>
</dbReference>
<dbReference type="PANTHER" id="PTHR30560:SF3">
    <property type="entry name" value="TRIGGER FACTOR-LIKE PROTEIN TIG, CHLOROPLASTIC"/>
    <property type="match status" value="1"/>
</dbReference>
<dbReference type="GO" id="GO:0015031">
    <property type="term" value="P:protein transport"/>
    <property type="evidence" value="ECO:0007669"/>
    <property type="project" value="UniProtKB-UniRule"/>
</dbReference>
<dbReference type="InterPro" id="IPR001179">
    <property type="entry name" value="PPIase_FKBP_dom"/>
</dbReference>
<dbReference type="InterPro" id="IPR008881">
    <property type="entry name" value="Trigger_fac_ribosome-bd_bac"/>
</dbReference>
<evidence type="ECO:0000256" key="8">
    <source>
        <dbReference type="ARBA" id="ARBA00023235"/>
    </source>
</evidence>